<dbReference type="Gene3D" id="3.40.1440.10">
    <property type="entry name" value="GIY-YIG endonuclease"/>
    <property type="match status" value="1"/>
</dbReference>
<organism evidence="2 3">
    <name type="scientific">Polaribacter aquimarinus</name>
    <dbReference type="NCBI Taxonomy" id="2100726"/>
    <lineage>
        <taxon>Bacteria</taxon>
        <taxon>Pseudomonadati</taxon>
        <taxon>Bacteroidota</taxon>
        <taxon>Flavobacteriia</taxon>
        <taxon>Flavobacteriales</taxon>
        <taxon>Flavobacteriaceae</taxon>
    </lineage>
</organism>
<proteinExistence type="predicted"/>
<dbReference type="SMART" id="SM00497">
    <property type="entry name" value="IENR1"/>
    <property type="match status" value="2"/>
</dbReference>
<dbReference type="InterPro" id="IPR010896">
    <property type="entry name" value="NUMOD1"/>
</dbReference>
<accession>A0A2U2JA50</accession>
<dbReference type="GO" id="GO:0004519">
    <property type="term" value="F:endonuclease activity"/>
    <property type="evidence" value="ECO:0007669"/>
    <property type="project" value="UniProtKB-KW"/>
</dbReference>
<gene>
    <name evidence="2" type="ORF">DIS07_08210</name>
</gene>
<dbReference type="SMART" id="SM00465">
    <property type="entry name" value="GIYc"/>
    <property type="match status" value="1"/>
</dbReference>
<dbReference type="InterPro" id="IPR003647">
    <property type="entry name" value="Intron_nuc_1_rpt"/>
</dbReference>
<comment type="caution">
    <text evidence="2">The sequence shown here is derived from an EMBL/GenBank/DDBJ whole genome shotgun (WGS) entry which is preliminary data.</text>
</comment>
<dbReference type="RefSeq" id="WP_109404765.1">
    <property type="nucleotide sequence ID" value="NZ_QFFG01000003.1"/>
</dbReference>
<evidence type="ECO:0000313" key="3">
    <source>
        <dbReference type="Proteomes" id="UP000245670"/>
    </source>
</evidence>
<dbReference type="InterPro" id="IPR036388">
    <property type="entry name" value="WH-like_DNA-bd_sf"/>
</dbReference>
<keyword evidence="3" id="KW-1185">Reference proteome</keyword>
<dbReference type="InterPro" id="IPR035901">
    <property type="entry name" value="GIY-YIG_endonuc_sf"/>
</dbReference>
<dbReference type="Gene3D" id="1.10.10.10">
    <property type="entry name" value="Winged helix-like DNA-binding domain superfamily/Winged helix DNA-binding domain"/>
    <property type="match status" value="2"/>
</dbReference>
<dbReference type="SUPFAM" id="SSF64496">
    <property type="entry name" value="DNA-binding domain of intron-encoded endonucleases"/>
    <property type="match status" value="1"/>
</dbReference>
<dbReference type="Pfam" id="PF01541">
    <property type="entry name" value="GIY-YIG"/>
    <property type="match status" value="1"/>
</dbReference>
<dbReference type="CDD" id="cd10443">
    <property type="entry name" value="GIY-YIG_HE_Tlr8p_PBC-V_like"/>
    <property type="match status" value="1"/>
</dbReference>
<dbReference type="Pfam" id="PF07453">
    <property type="entry name" value="NUMOD1"/>
    <property type="match status" value="1"/>
</dbReference>
<evidence type="ECO:0000259" key="1">
    <source>
        <dbReference type="PROSITE" id="PS50164"/>
    </source>
</evidence>
<keyword evidence="2" id="KW-0378">Hydrolase</keyword>
<feature type="domain" description="GIY-YIG" evidence="1">
    <location>
        <begin position="3"/>
        <end position="92"/>
    </location>
</feature>
<dbReference type="SUPFAM" id="SSF82771">
    <property type="entry name" value="GIY-YIG endonuclease"/>
    <property type="match status" value="1"/>
</dbReference>
<dbReference type="PROSITE" id="PS50164">
    <property type="entry name" value="GIY_YIG"/>
    <property type="match status" value="1"/>
</dbReference>
<name>A0A2U2JA50_9FLAO</name>
<reference evidence="2 3" key="1">
    <citation type="submission" date="2018-05" db="EMBL/GenBank/DDBJ databases">
        <title>Polaribacter aquimarinus sp. nov., isolated from sediment in a sediment of sea.</title>
        <authorList>
            <person name="Lu D."/>
        </authorList>
    </citation>
    <scope>NUCLEOTIDE SEQUENCE [LARGE SCALE GENOMIC DNA]</scope>
    <source>
        <strain evidence="2 3">ZY113</strain>
    </source>
</reference>
<dbReference type="Proteomes" id="UP000245670">
    <property type="component" value="Unassembled WGS sequence"/>
</dbReference>
<dbReference type="EMBL" id="QFFG01000003">
    <property type="protein sequence ID" value="PWG05220.1"/>
    <property type="molecule type" value="Genomic_DNA"/>
</dbReference>
<dbReference type="AlphaFoldDB" id="A0A2U2JA50"/>
<keyword evidence="2" id="KW-0255">Endonuclease</keyword>
<protein>
    <submittedName>
        <fullName evidence="2">Endonuclease</fullName>
    </submittedName>
</protein>
<dbReference type="OrthoDB" id="1200681at2"/>
<dbReference type="InterPro" id="IPR000305">
    <property type="entry name" value="GIY-YIG_endonuc"/>
</dbReference>
<keyword evidence="2" id="KW-0540">Nuclease</keyword>
<evidence type="ECO:0000313" key="2">
    <source>
        <dbReference type="EMBL" id="PWG05220.1"/>
    </source>
</evidence>
<sequence length="215" mass="24072">MENKGVVYKVTHTESGKSYIGITTKSIGARKKDHLKKSAKGKSYEFHKAIATYGSEAFRWEQVDTAKSVDELASKEKEYILKYDCLENGYNLDVGGGIQKTIYQYDFKGTLINTFSSLQSAGNAVNAVKSAIGKACDGNSKSCKGYVWSYSSSFPAYLKDNRKKKVLQISFKGRVINRFNSVSEAAKQTGFNKTSIAKVCRGERRTCGDFYWRYL</sequence>